<comment type="caution">
    <text evidence="8">The sequence shown here is derived from an EMBL/GenBank/DDBJ whole genome shotgun (WGS) entry which is preliminary data.</text>
</comment>
<dbReference type="PANTHER" id="PTHR34183">
    <property type="entry name" value="ENDOLYTIC PEPTIDOGLYCAN TRANSGLYCOSYLASE RLPA"/>
    <property type="match status" value="1"/>
</dbReference>
<evidence type="ECO:0000256" key="1">
    <source>
        <dbReference type="ARBA" id="ARBA00022729"/>
    </source>
</evidence>
<name>A0A0F3ISB2_9PROT</name>
<evidence type="ECO:0000256" key="4">
    <source>
        <dbReference type="HAMAP-Rule" id="MF_02071"/>
    </source>
</evidence>
<evidence type="ECO:0000313" key="9">
    <source>
        <dbReference type="Proteomes" id="UP000033774"/>
    </source>
</evidence>
<dbReference type="PROSITE" id="PS51724">
    <property type="entry name" value="SPOR"/>
    <property type="match status" value="1"/>
</dbReference>
<dbReference type="InterPro" id="IPR036908">
    <property type="entry name" value="RlpA-like_sf"/>
</dbReference>
<dbReference type="EMBL" id="LAJY01000565">
    <property type="protein sequence ID" value="KJV08489.1"/>
    <property type="molecule type" value="Genomic_DNA"/>
</dbReference>
<dbReference type="Gene3D" id="2.40.40.10">
    <property type="entry name" value="RlpA-like domain"/>
    <property type="match status" value="1"/>
</dbReference>
<dbReference type="GO" id="GO:0042834">
    <property type="term" value="F:peptidoglycan binding"/>
    <property type="evidence" value="ECO:0007669"/>
    <property type="project" value="InterPro"/>
</dbReference>
<dbReference type="Pfam" id="PF03330">
    <property type="entry name" value="DPBB_1"/>
    <property type="match status" value="1"/>
</dbReference>
<proteinExistence type="inferred from homology"/>
<dbReference type="SUPFAM" id="SSF110997">
    <property type="entry name" value="Sporulation related repeat"/>
    <property type="match status" value="1"/>
</dbReference>
<dbReference type="AlphaFoldDB" id="A0A0F3ISB2"/>
<dbReference type="PANTHER" id="PTHR34183:SF1">
    <property type="entry name" value="ENDOLYTIC PEPTIDOGLYCAN TRANSGLYCOSYLASE RLPA"/>
    <property type="match status" value="1"/>
</dbReference>
<dbReference type="PATRIC" id="fig|552518.3.peg.3542"/>
<dbReference type="InterPro" id="IPR012997">
    <property type="entry name" value="RplA"/>
</dbReference>
<organism evidence="8 9">
    <name type="scientific">Elstera litoralis</name>
    <dbReference type="NCBI Taxonomy" id="552518"/>
    <lineage>
        <taxon>Bacteria</taxon>
        <taxon>Pseudomonadati</taxon>
        <taxon>Pseudomonadota</taxon>
        <taxon>Alphaproteobacteria</taxon>
        <taxon>Rhodospirillales</taxon>
        <taxon>Rhodospirillaceae</taxon>
        <taxon>Elstera</taxon>
    </lineage>
</organism>
<sequence>MVTDVNLSPLRSVLRFGCVGLMAAGLAACGGGARGPSTGASTTSPQTGAITSQVPEKAVYKVGAPYQINGVTYYPSEDFTYDETGVASWYGPGFHAKLTANGEDYDQNEMTAAHRTLPMPSFVRVTNLDNGRVVVLRVNDRGPYARGRIIDISRRGAQLLGFDQAGTARVRVQVLTEESRQMADALRSQGRTAPDAASKGSGTLIARVAPPPTDPKASAAPRSSVAVERLDAPNGVKTSTTPNGAAPAAGQAPITGSQPIIAPPPDPTGLGATTTPKRTQLFIQVAALSSETGARVLSDRLTSFGKVVIQPIVAANGQRLQRVRIGPLASVDDGDRTLDDVINRGGYPDARLVVE</sequence>
<dbReference type="SUPFAM" id="SSF50685">
    <property type="entry name" value="Barwin-like endoglucanases"/>
    <property type="match status" value="1"/>
</dbReference>
<reference evidence="8 9" key="1">
    <citation type="submission" date="2015-03" db="EMBL/GenBank/DDBJ databases">
        <title>Draft genome sequence of Elstera litoralis.</title>
        <authorList>
            <person name="Rahalkar M.C."/>
            <person name="Dhakephalkar P.K."/>
            <person name="Pore S.D."/>
            <person name="Arora P."/>
            <person name="Kapse N.G."/>
            <person name="Pandit P.S."/>
        </authorList>
    </citation>
    <scope>NUCLEOTIDE SEQUENCE [LARGE SCALE GENOMIC DNA]</scope>
    <source>
        <strain evidence="8 9">Dia-1</strain>
    </source>
</reference>
<keyword evidence="2 4" id="KW-0456">Lyase</keyword>
<dbReference type="InterPro" id="IPR009009">
    <property type="entry name" value="RlpA-like_DPBB"/>
</dbReference>
<keyword evidence="9" id="KW-1185">Reference proteome</keyword>
<dbReference type="Proteomes" id="UP000033774">
    <property type="component" value="Unassembled WGS sequence"/>
</dbReference>
<dbReference type="Pfam" id="PF05036">
    <property type="entry name" value="SPOR"/>
    <property type="match status" value="1"/>
</dbReference>
<dbReference type="GO" id="GO:0009279">
    <property type="term" value="C:cell outer membrane"/>
    <property type="evidence" value="ECO:0007669"/>
    <property type="project" value="TreeGrafter"/>
</dbReference>
<protein>
    <recommendedName>
        <fullName evidence="4">Endolytic peptidoglycan transglycosylase RlpA</fullName>
        <ecNumber evidence="4">4.2.2.-</ecNumber>
    </recommendedName>
</protein>
<dbReference type="InterPro" id="IPR036680">
    <property type="entry name" value="SPOR-like_sf"/>
</dbReference>
<comment type="function">
    <text evidence="4">Lytic transglycosylase with a strong preference for naked glycan strands that lack stem peptides.</text>
</comment>
<dbReference type="GO" id="GO:0071555">
    <property type="term" value="P:cell wall organization"/>
    <property type="evidence" value="ECO:0007669"/>
    <property type="project" value="UniProtKB-KW"/>
</dbReference>
<feature type="region of interest" description="Disordered" evidence="6">
    <location>
        <begin position="183"/>
        <end position="271"/>
    </location>
</feature>
<evidence type="ECO:0000313" key="8">
    <source>
        <dbReference type="EMBL" id="KJV08489.1"/>
    </source>
</evidence>
<keyword evidence="1" id="KW-0732">Signal</keyword>
<dbReference type="EC" id="4.2.2.-" evidence="4"/>
<feature type="domain" description="SPOR" evidence="7">
    <location>
        <begin position="275"/>
        <end position="354"/>
    </location>
</feature>
<dbReference type="InterPro" id="IPR007730">
    <property type="entry name" value="SPOR-like_dom"/>
</dbReference>
<dbReference type="GO" id="GO:0008932">
    <property type="term" value="F:lytic endotransglycosylase activity"/>
    <property type="evidence" value="ECO:0007669"/>
    <property type="project" value="UniProtKB-UniRule"/>
</dbReference>
<dbReference type="InterPro" id="IPR034718">
    <property type="entry name" value="RlpA"/>
</dbReference>
<evidence type="ECO:0000256" key="5">
    <source>
        <dbReference type="RuleBase" id="RU003495"/>
    </source>
</evidence>
<gene>
    <name evidence="4" type="primary">rlpA</name>
    <name evidence="8" type="ORF">VZ95_17470</name>
</gene>
<evidence type="ECO:0000256" key="3">
    <source>
        <dbReference type="ARBA" id="ARBA00023316"/>
    </source>
</evidence>
<evidence type="ECO:0000259" key="7">
    <source>
        <dbReference type="PROSITE" id="PS51724"/>
    </source>
</evidence>
<evidence type="ECO:0000256" key="2">
    <source>
        <dbReference type="ARBA" id="ARBA00023239"/>
    </source>
</evidence>
<dbReference type="Gene3D" id="3.30.70.1070">
    <property type="entry name" value="Sporulation related repeat"/>
    <property type="match status" value="1"/>
</dbReference>
<comment type="similarity">
    <text evidence="4 5">Belongs to the RlpA family.</text>
</comment>
<accession>A0A0F3ISB2</accession>
<feature type="compositionally biased region" description="Low complexity" evidence="6">
    <location>
        <begin position="240"/>
        <end position="256"/>
    </location>
</feature>
<dbReference type="GO" id="GO:0000270">
    <property type="term" value="P:peptidoglycan metabolic process"/>
    <property type="evidence" value="ECO:0007669"/>
    <property type="project" value="UniProtKB-UniRule"/>
</dbReference>
<dbReference type="CDD" id="cd22268">
    <property type="entry name" value="DPBB_RlpA-like"/>
    <property type="match status" value="1"/>
</dbReference>
<dbReference type="NCBIfam" id="TIGR00413">
    <property type="entry name" value="rlpA"/>
    <property type="match status" value="1"/>
</dbReference>
<evidence type="ECO:0000256" key="6">
    <source>
        <dbReference type="SAM" id="MobiDB-lite"/>
    </source>
</evidence>
<dbReference type="HAMAP" id="MF_02071">
    <property type="entry name" value="RlpA"/>
    <property type="match status" value="1"/>
</dbReference>
<keyword evidence="3 4" id="KW-0961">Cell wall biogenesis/degradation</keyword>